<feature type="domain" description="FAD-dependent oxidoreductase 2 FAD-binding" evidence="14">
    <location>
        <begin position="8"/>
        <end position="377"/>
    </location>
</feature>
<evidence type="ECO:0000256" key="2">
    <source>
        <dbReference type="ARBA" id="ARBA00004950"/>
    </source>
</evidence>
<comment type="catalytic activity">
    <reaction evidence="10">
        <text>L-aspartate + O2 = iminosuccinate + H2O2</text>
        <dbReference type="Rhea" id="RHEA:25876"/>
        <dbReference type="ChEBI" id="CHEBI:15379"/>
        <dbReference type="ChEBI" id="CHEBI:16240"/>
        <dbReference type="ChEBI" id="CHEBI:29991"/>
        <dbReference type="ChEBI" id="CHEBI:77875"/>
        <dbReference type="EC" id="1.4.3.16"/>
    </reaction>
    <physiologicalReaction direction="left-to-right" evidence="10">
        <dbReference type="Rhea" id="RHEA:25877"/>
    </physiologicalReaction>
</comment>
<dbReference type="InterPro" id="IPR036188">
    <property type="entry name" value="FAD/NAD-bd_sf"/>
</dbReference>
<evidence type="ECO:0000256" key="12">
    <source>
        <dbReference type="PIRSR" id="PIRSR000171-1"/>
    </source>
</evidence>
<dbReference type="OrthoDB" id="9806724at2"/>
<dbReference type="EMBL" id="CP043424">
    <property type="protein sequence ID" value="QIW11988.1"/>
    <property type="molecule type" value="Genomic_DNA"/>
</dbReference>
<keyword evidence="7 13" id="KW-0662">Pyridine nucleotide biosynthesis</keyword>
<dbReference type="SUPFAM" id="SSF51905">
    <property type="entry name" value="FAD/NAD(P)-binding domain"/>
    <property type="match status" value="1"/>
</dbReference>
<keyword evidence="6 13" id="KW-0285">Flavoprotein</keyword>
<keyword evidence="8 13" id="KW-0274">FAD</keyword>
<dbReference type="RefSeq" id="WP_112869927.1">
    <property type="nucleotide sequence ID" value="NZ_CP021781.1"/>
</dbReference>
<protein>
    <recommendedName>
        <fullName evidence="5 11">L-aspartate oxidase</fullName>
        <ecNumber evidence="4 11">1.4.3.16</ecNumber>
    </recommendedName>
</protein>
<accession>A0A2Z4XZ93</accession>
<dbReference type="AlphaFoldDB" id="A0A2Z4XZ93"/>
<dbReference type="EMBL" id="CP021781">
    <property type="protein sequence ID" value="AXA33753.1"/>
    <property type="molecule type" value="Genomic_DNA"/>
</dbReference>
<evidence type="ECO:0000256" key="8">
    <source>
        <dbReference type="ARBA" id="ARBA00022827"/>
    </source>
</evidence>
<dbReference type="UniPathway" id="UPA00253">
    <property type="reaction ID" value="UER00326"/>
</dbReference>
<evidence type="ECO:0000256" key="7">
    <source>
        <dbReference type="ARBA" id="ARBA00022642"/>
    </source>
</evidence>
<keyword evidence="9 13" id="KW-0560">Oxidoreductase</keyword>
<dbReference type="InterPro" id="IPR027477">
    <property type="entry name" value="Succ_DH/fumarate_Rdtase_cat_sf"/>
</dbReference>
<dbReference type="InterPro" id="IPR015939">
    <property type="entry name" value="Fum_Rdtase/Succ_DH_flav-like_C"/>
</dbReference>
<dbReference type="Gene3D" id="3.50.50.60">
    <property type="entry name" value="FAD/NAD(P)-binding domain"/>
    <property type="match status" value="1"/>
</dbReference>
<dbReference type="GO" id="GO:0008734">
    <property type="term" value="F:L-aspartate oxidase activity"/>
    <property type="evidence" value="ECO:0007669"/>
    <property type="project" value="UniProtKB-UniRule"/>
</dbReference>
<dbReference type="Gene3D" id="1.20.58.100">
    <property type="entry name" value="Fumarate reductase/succinate dehydrogenase flavoprotein-like, C-terminal domain"/>
    <property type="match status" value="1"/>
</dbReference>
<dbReference type="PIRSF" id="PIRSF000171">
    <property type="entry name" value="SDHA_APRA_LASPO"/>
    <property type="match status" value="1"/>
</dbReference>
<feature type="active site" description="Proton acceptor" evidence="12">
    <location>
        <position position="277"/>
    </location>
</feature>
<evidence type="ECO:0000256" key="9">
    <source>
        <dbReference type="ARBA" id="ARBA00023002"/>
    </source>
</evidence>
<dbReference type="Pfam" id="PF00890">
    <property type="entry name" value="FAD_binding_2"/>
    <property type="match status" value="1"/>
</dbReference>
<dbReference type="Gene3D" id="3.90.700.10">
    <property type="entry name" value="Succinate dehydrogenase/fumarate reductase flavoprotein, catalytic domain"/>
    <property type="match status" value="1"/>
</dbReference>
<dbReference type="GO" id="GO:0034628">
    <property type="term" value="P:'de novo' NAD+ biosynthetic process from L-aspartate"/>
    <property type="evidence" value="ECO:0007669"/>
    <property type="project" value="TreeGrafter"/>
</dbReference>
<reference evidence="16 18" key="1">
    <citation type="submission" date="2017-06" db="EMBL/GenBank/DDBJ databases">
        <title>Complete genome of Francisella adeliensis.</title>
        <authorList>
            <person name="Vallesi A."/>
            <person name="Sjodin A."/>
        </authorList>
    </citation>
    <scope>NUCLEOTIDE SEQUENCE [LARGE SCALE GENOMIC DNA]</scope>
    <source>
        <strain evidence="16 18">FDC440</strain>
    </source>
</reference>
<sequence length="498" mass="54962">MEIKEHQVVIAGGGLAGVVSAIELAKNNFDVALISDEDYQQSASYYAQGGIAAQINVNDTPENHINDTLVASANIADISSVAHVVENSTNAIHWLEENGVVFDKDDTGEYSLHLEGGHSLQRILHIKDHTGKAIIDSLYKTLYKYKNINIYDSCKVFKLIKDNQNDRCVGLYTYKSDQIIAFKSSNIILATGGAAGIYKYATKTNPSTGTGMVMAYNIGCELENLEFMQFHPTCFFDKNHEPLLISEAVRGSGAILQRECGLAIMRGIHPQKDLAPRDIVARQIYANMQRGHDVFLNATHLNGSQWQDKFPSIYKKLLENGIDPTNQSIPISPAAHYSCGGIKVNLKSQTKVEGLYAVGEVSCTGLHGSNRLASNSLLECLVYGLSAAKDICVKNQQNINCNIEALKAFKSDIDVKEYTAVIKQLMWDNVGLVRNANKLKQAKEKLREICATLPPEIVSDKYDLNLEKVKKLILLAELTIDNAILRKQSVGSHFIENK</sequence>
<reference evidence="17 19" key="2">
    <citation type="submission" date="2019-08" db="EMBL/GenBank/DDBJ databases">
        <title>Complete genome sequences of Francisella adeliensis (FSC1325 and FSC1326).</title>
        <authorList>
            <person name="Ohrman C."/>
            <person name="Uneklint I."/>
            <person name="Vallesi A."/>
            <person name="Karlsson L."/>
            <person name="Sjodin A."/>
        </authorList>
    </citation>
    <scope>NUCLEOTIDE SEQUENCE [LARGE SCALE GENOMIC DNA]</scope>
    <source>
        <strain evidence="17 19">FSC1325</strain>
    </source>
</reference>
<dbReference type="KEGG" id="fad:CDH04_04700"/>
<evidence type="ECO:0000256" key="6">
    <source>
        <dbReference type="ARBA" id="ARBA00022630"/>
    </source>
</evidence>
<dbReference type="PRINTS" id="PR00368">
    <property type="entry name" value="FADPNR"/>
</dbReference>
<dbReference type="Proteomes" id="UP000681131">
    <property type="component" value="Chromosome"/>
</dbReference>
<gene>
    <name evidence="16" type="primary">nadB</name>
    <name evidence="16" type="ORF">CDH04_04700</name>
    <name evidence="17" type="ORF">FZC43_04705</name>
</gene>
<dbReference type="InterPro" id="IPR005288">
    <property type="entry name" value="NadB"/>
</dbReference>
<evidence type="ECO:0000313" key="19">
    <source>
        <dbReference type="Proteomes" id="UP000681131"/>
    </source>
</evidence>
<evidence type="ECO:0000313" key="16">
    <source>
        <dbReference type="EMBL" id="AXA33753.1"/>
    </source>
</evidence>
<comment type="similarity">
    <text evidence="3 13">Belongs to the FAD-dependent oxidoreductase 2 family. NadB subfamily.</text>
</comment>
<evidence type="ECO:0000256" key="5">
    <source>
        <dbReference type="ARBA" id="ARBA00021901"/>
    </source>
</evidence>
<comment type="function">
    <text evidence="13">Catalyzes the oxidation of L-aspartate to iminoaspartate.</text>
</comment>
<name>A0A2Z4XZ93_9GAMM</name>
<comment type="pathway">
    <text evidence="2 13">Cofactor biosynthesis; NAD(+) biosynthesis; iminoaspartate from L-aspartate (oxidase route): step 1/1.</text>
</comment>
<dbReference type="Proteomes" id="UP000251120">
    <property type="component" value="Chromosome"/>
</dbReference>
<dbReference type="NCBIfam" id="TIGR00551">
    <property type="entry name" value="nadB"/>
    <property type="match status" value="1"/>
</dbReference>
<dbReference type="InterPro" id="IPR003953">
    <property type="entry name" value="FAD-dep_OxRdtase_2_FAD-bd"/>
</dbReference>
<comment type="cofactor">
    <cofactor evidence="1 13">
        <name>FAD</name>
        <dbReference type="ChEBI" id="CHEBI:57692"/>
    </cofactor>
</comment>
<comment type="subcellular location">
    <subcellularLocation>
        <location evidence="13">Cytoplasm</location>
    </subcellularLocation>
</comment>
<proteinExistence type="inferred from homology"/>
<evidence type="ECO:0000256" key="10">
    <source>
        <dbReference type="ARBA" id="ARBA00048305"/>
    </source>
</evidence>
<dbReference type="GO" id="GO:0005737">
    <property type="term" value="C:cytoplasm"/>
    <property type="evidence" value="ECO:0007669"/>
    <property type="project" value="UniProtKB-SubCell"/>
</dbReference>
<dbReference type="SUPFAM" id="SSF46977">
    <property type="entry name" value="Succinate dehydrogenase/fumarate reductase flavoprotein C-terminal domain"/>
    <property type="match status" value="1"/>
</dbReference>
<feature type="domain" description="Fumarate reductase/succinate dehydrogenase flavoprotein-like C-terminal" evidence="15">
    <location>
        <begin position="422"/>
        <end position="495"/>
    </location>
</feature>
<dbReference type="FunFam" id="3.90.700.10:FF:000002">
    <property type="entry name" value="L-aspartate oxidase"/>
    <property type="match status" value="1"/>
</dbReference>
<organism evidence="16 18">
    <name type="scientific">Francisella adeliensis</name>
    <dbReference type="NCBI Taxonomy" id="2007306"/>
    <lineage>
        <taxon>Bacteria</taxon>
        <taxon>Pseudomonadati</taxon>
        <taxon>Pseudomonadota</taxon>
        <taxon>Gammaproteobacteria</taxon>
        <taxon>Thiotrichales</taxon>
        <taxon>Francisellaceae</taxon>
        <taxon>Francisella</taxon>
    </lineage>
</organism>
<evidence type="ECO:0000256" key="11">
    <source>
        <dbReference type="NCBIfam" id="TIGR00551"/>
    </source>
</evidence>
<dbReference type="PANTHER" id="PTHR42716:SF2">
    <property type="entry name" value="L-ASPARTATE OXIDASE, CHLOROPLASTIC"/>
    <property type="match status" value="1"/>
</dbReference>
<dbReference type="EC" id="1.4.3.16" evidence="4 11"/>
<evidence type="ECO:0000256" key="13">
    <source>
        <dbReference type="RuleBase" id="RU362049"/>
    </source>
</evidence>
<evidence type="ECO:0000259" key="15">
    <source>
        <dbReference type="Pfam" id="PF02910"/>
    </source>
</evidence>
<dbReference type="PANTHER" id="PTHR42716">
    <property type="entry name" value="L-ASPARTATE OXIDASE"/>
    <property type="match status" value="1"/>
</dbReference>
<evidence type="ECO:0000313" key="18">
    <source>
        <dbReference type="Proteomes" id="UP000251120"/>
    </source>
</evidence>
<evidence type="ECO:0000256" key="4">
    <source>
        <dbReference type="ARBA" id="ARBA00012173"/>
    </source>
</evidence>
<dbReference type="Pfam" id="PF02910">
    <property type="entry name" value="Succ_DH_flav_C"/>
    <property type="match status" value="1"/>
</dbReference>
<dbReference type="InterPro" id="IPR037099">
    <property type="entry name" value="Fum_R/Succ_DH_flav-like_C_sf"/>
</dbReference>
<evidence type="ECO:0000256" key="3">
    <source>
        <dbReference type="ARBA" id="ARBA00008562"/>
    </source>
</evidence>
<evidence type="ECO:0000256" key="1">
    <source>
        <dbReference type="ARBA" id="ARBA00001974"/>
    </source>
</evidence>
<keyword evidence="19" id="KW-1185">Reference proteome</keyword>
<evidence type="ECO:0000259" key="14">
    <source>
        <dbReference type="Pfam" id="PF00890"/>
    </source>
</evidence>
<evidence type="ECO:0000313" key="17">
    <source>
        <dbReference type="EMBL" id="QIW11988.1"/>
    </source>
</evidence>
<dbReference type="SUPFAM" id="SSF56425">
    <property type="entry name" value="Succinate dehydrogenase/fumarate reductase flavoprotein, catalytic domain"/>
    <property type="match status" value="1"/>
</dbReference>